<keyword evidence="2 4" id="KW-0808">Transferase</keyword>
<dbReference type="GO" id="GO:0036440">
    <property type="term" value="F:citrate synthase activity"/>
    <property type="evidence" value="ECO:0007669"/>
    <property type="project" value="UniProtKB-EC"/>
</dbReference>
<evidence type="ECO:0000256" key="1">
    <source>
        <dbReference type="ARBA" id="ARBA00010566"/>
    </source>
</evidence>
<dbReference type="GeneID" id="39737168"/>
<dbReference type="Proteomes" id="UP000220158">
    <property type="component" value="Chromosome 11"/>
</dbReference>
<dbReference type="VEuPathDB" id="PlasmoDB:PRELSG_1139000"/>
<dbReference type="InterPro" id="IPR002020">
    <property type="entry name" value="Citrate_synthase"/>
</dbReference>
<dbReference type="GO" id="GO:0005759">
    <property type="term" value="C:mitochondrial matrix"/>
    <property type="evidence" value="ECO:0007669"/>
    <property type="project" value="TreeGrafter"/>
</dbReference>
<evidence type="ECO:0000313" key="5">
    <source>
        <dbReference type="Proteomes" id="UP000220158"/>
    </source>
</evidence>
<dbReference type="AlphaFoldDB" id="A0A1J1HBV6"/>
<gene>
    <name evidence="4" type="ORF">PRELSG_1139000</name>
</gene>
<dbReference type="OMA" id="FFIMRLL"/>
<feature type="coiled-coil region" evidence="3">
    <location>
        <begin position="202"/>
        <end position="229"/>
    </location>
</feature>
<proteinExistence type="inferred from homology"/>
<protein>
    <submittedName>
        <fullName evidence="4">Citrate synthase-like protein, putative</fullName>
        <ecNumber evidence="4">2.3.3.1</ecNumber>
    </submittedName>
</protein>
<evidence type="ECO:0000256" key="3">
    <source>
        <dbReference type="SAM" id="Coils"/>
    </source>
</evidence>
<keyword evidence="4" id="KW-0012">Acyltransferase</keyword>
<dbReference type="Pfam" id="PF00285">
    <property type="entry name" value="Citrate_synt"/>
    <property type="match status" value="2"/>
</dbReference>
<dbReference type="RefSeq" id="XP_028534042.1">
    <property type="nucleotide sequence ID" value="XM_028677677.1"/>
</dbReference>
<reference evidence="4 5" key="1">
    <citation type="submission" date="2015-04" db="EMBL/GenBank/DDBJ databases">
        <authorList>
            <consortium name="Pathogen Informatics"/>
        </authorList>
    </citation>
    <scope>NUCLEOTIDE SEQUENCE [LARGE SCALE GENOMIC DNA]</scope>
    <source>
        <strain evidence="4 5">SGS1</strain>
    </source>
</reference>
<keyword evidence="3" id="KW-0175">Coiled coil</keyword>
<dbReference type="Gene3D" id="1.10.580.10">
    <property type="entry name" value="Citrate Synthase, domain 1"/>
    <property type="match status" value="2"/>
</dbReference>
<dbReference type="EMBL" id="LN835306">
    <property type="protein sequence ID" value="CRH01041.1"/>
    <property type="molecule type" value="Genomic_DNA"/>
</dbReference>
<dbReference type="GO" id="GO:0006099">
    <property type="term" value="P:tricarboxylic acid cycle"/>
    <property type="evidence" value="ECO:0007669"/>
    <property type="project" value="TreeGrafter"/>
</dbReference>
<accession>A0A1J1HBV6</accession>
<dbReference type="Gene3D" id="1.10.230.10">
    <property type="entry name" value="Cytochrome P450-Terp, domain 2"/>
    <property type="match status" value="1"/>
</dbReference>
<sequence length="428" mass="51586">MNSLKRKLSIFSLKQNKYHFLKNSFFFEKKYLSFNKNHEKIKKESDQTLPHIMLETEIFFEFKEIFYRGFNICDLCELSTFDEIIFLLLYGRLPNLKELNEKKNYFENVFKNFDGKKILKVNEIFENSNLLELIRICMLNFSLHEKNNNDINLSYYKVLACSLRLITLFYTNKKDYSEIYEKKFDNFCSIFIENCSAKWKIRKKGNEKIACEKEKLNENENKIKKEKIKLLNILLILISENNINEKTYLIRMMSNIEDNYFNICLSAASFYIDIFKKINFDLSLKSFLNFDFSSIDKNKYEMHKISNINFFFYRNCFFLKKSNVLKQYLMNYCSNTSQSSLDILNHFTKIENIFLKRENKYASSYYYTLLTFYLLDIPMEFLSVLYFLARLLSFTAHINEQKKNNKIVKYSSVYIGNPHIKYTDINLR</sequence>
<dbReference type="InterPro" id="IPR016143">
    <property type="entry name" value="Citrate_synth-like_sm_a-sub"/>
</dbReference>
<dbReference type="OrthoDB" id="435022at2759"/>
<keyword evidence="5" id="KW-1185">Reference proteome</keyword>
<name>A0A1J1HBV6_PLARL</name>
<organism evidence="4 5">
    <name type="scientific">Plasmodium relictum</name>
    <dbReference type="NCBI Taxonomy" id="85471"/>
    <lineage>
        <taxon>Eukaryota</taxon>
        <taxon>Sar</taxon>
        <taxon>Alveolata</taxon>
        <taxon>Apicomplexa</taxon>
        <taxon>Aconoidasida</taxon>
        <taxon>Haemosporida</taxon>
        <taxon>Plasmodiidae</taxon>
        <taxon>Plasmodium</taxon>
        <taxon>Plasmodium (Haemamoeba)</taxon>
    </lineage>
</organism>
<dbReference type="PANTHER" id="PTHR11739:SF4">
    <property type="entry name" value="CITRATE SYNTHASE, PEROXISOMAL"/>
    <property type="match status" value="1"/>
</dbReference>
<dbReference type="KEGG" id="prel:PRELSG_1139000"/>
<dbReference type="PANTHER" id="PTHR11739">
    <property type="entry name" value="CITRATE SYNTHASE"/>
    <property type="match status" value="1"/>
</dbReference>
<dbReference type="InterPro" id="IPR036969">
    <property type="entry name" value="Citrate_synthase_sf"/>
</dbReference>
<comment type="similarity">
    <text evidence="1">Belongs to the citrate synthase family.</text>
</comment>
<dbReference type="InterPro" id="IPR016142">
    <property type="entry name" value="Citrate_synth-like_lrg_a-sub"/>
</dbReference>
<evidence type="ECO:0000313" key="4">
    <source>
        <dbReference type="EMBL" id="CRH01041.1"/>
    </source>
</evidence>
<dbReference type="EC" id="2.3.3.1" evidence="4"/>
<evidence type="ECO:0000256" key="2">
    <source>
        <dbReference type="ARBA" id="ARBA00022679"/>
    </source>
</evidence>
<dbReference type="SUPFAM" id="SSF48256">
    <property type="entry name" value="Citrate synthase"/>
    <property type="match status" value="1"/>
</dbReference>
<dbReference type="GO" id="GO:0005975">
    <property type="term" value="P:carbohydrate metabolic process"/>
    <property type="evidence" value="ECO:0007669"/>
    <property type="project" value="TreeGrafter"/>
</dbReference>